<feature type="transmembrane region" description="Helical" evidence="5">
    <location>
        <begin position="132"/>
        <end position="149"/>
    </location>
</feature>
<evidence type="ECO:0000313" key="6">
    <source>
        <dbReference type="EMBL" id="MPM67498.1"/>
    </source>
</evidence>
<keyword evidence="6" id="KW-0456">Lyase</keyword>
<dbReference type="InterPro" id="IPR001694">
    <property type="entry name" value="NADH_UbQ_OxRdtase_su1/FPO"/>
</dbReference>
<evidence type="ECO:0000256" key="1">
    <source>
        <dbReference type="ARBA" id="ARBA00004141"/>
    </source>
</evidence>
<accession>A0A645BQV6</accession>
<evidence type="ECO:0000256" key="5">
    <source>
        <dbReference type="SAM" id="Phobius"/>
    </source>
</evidence>
<feature type="transmembrane region" description="Helical" evidence="5">
    <location>
        <begin position="169"/>
        <end position="187"/>
    </location>
</feature>
<proteinExistence type="predicted"/>
<dbReference type="GO" id="GO:0005886">
    <property type="term" value="C:plasma membrane"/>
    <property type="evidence" value="ECO:0007669"/>
    <property type="project" value="TreeGrafter"/>
</dbReference>
<comment type="caution">
    <text evidence="6">The sequence shown here is derived from an EMBL/GenBank/DDBJ whole genome shotgun (WGS) entry which is preliminary data.</text>
</comment>
<dbReference type="AlphaFoldDB" id="A0A645BQV6"/>
<protein>
    <submittedName>
        <fullName evidence="6">Formate hydrogenlyase subunit 4</fullName>
    </submittedName>
</protein>
<sequence>MQILNDVGACCWNTPWLYALLVLLLAPLGGAVIMSLDRKLTARMQGRVGPSWFQPLYDVFKLFGKSPMALHRPQLVYATLHLVFMMVAVLLLAQGRDLLMVLFVQAFSVICLVLGGMSVRSPYSWIGSQRKILQMLALEPILLIMILAVNLRDGSFLASKVLLNPEPLLLSMPLLFLAFLCVVAIEFEKSPFDLATSHHAHQEIVKGITLEYSGPFLGLIEIAHFYEVAFFFGLLMAFWHTSFSMALGLGLASLVFLIVLDNSFARLTSTWMLRFMWSAPLSMALANLIWLWV</sequence>
<feature type="transmembrane region" description="Helical" evidence="5">
    <location>
        <begin position="272"/>
        <end position="292"/>
    </location>
</feature>
<dbReference type="InterPro" id="IPR052561">
    <property type="entry name" value="ComplexI_Subunit1"/>
</dbReference>
<feature type="transmembrane region" description="Helical" evidence="5">
    <location>
        <begin position="75"/>
        <end position="93"/>
    </location>
</feature>
<name>A0A645BQV6_9ZZZZ</name>
<dbReference type="GO" id="GO:0016829">
    <property type="term" value="F:lyase activity"/>
    <property type="evidence" value="ECO:0007669"/>
    <property type="project" value="UniProtKB-KW"/>
</dbReference>
<keyword evidence="3 5" id="KW-1133">Transmembrane helix</keyword>
<comment type="subcellular location">
    <subcellularLocation>
        <location evidence="1">Membrane</location>
        <topology evidence="1">Multi-pass membrane protein</topology>
    </subcellularLocation>
</comment>
<gene>
    <name evidence="6" type="primary">hycD_11</name>
    <name evidence="6" type="ORF">SDC9_114421</name>
</gene>
<dbReference type="PANTHER" id="PTHR43359:SF1">
    <property type="entry name" value="FORMATE HYDROGENLYASE SUBUNIT 4-RELATED"/>
    <property type="match status" value="1"/>
</dbReference>
<evidence type="ECO:0000256" key="2">
    <source>
        <dbReference type="ARBA" id="ARBA00022692"/>
    </source>
</evidence>
<organism evidence="6">
    <name type="scientific">bioreactor metagenome</name>
    <dbReference type="NCBI Taxonomy" id="1076179"/>
    <lineage>
        <taxon>unclassified sequences</taxon>
        <taxon>metagenomes</taxon>
        <taxon>ecological metagenomes</taxon>
    </lineage>
</organism>
<keyword evidence="4 5" id="KW-0472">Membrane</keyword>
<evidence type="ECO:0000256" key="3">
    <source>
        <dbReference type="ARBA" id="ARBA00022989"/>
    </source>
</evidence>
<feature type="transmembrane region" description="Helical" evidence="5">
    <location>
        <begin position="243"/>
        <end position="260"/>
    </location>
</feature>
<dbReference type="EMBL" id="VSSQ01021729">
    <property type="protein sequence ID" value="MPM67498.1"/>
    <property type="molecule type" value="Genomic_DNA"/>
</dbReference>
<dbReference type="Pfam" id="PF00146">
    <property type="entry name" value="NADHdh"/>
    <property type="match status" value="1"/>
</dbReference>
<keyword evidence="2 5" id="KW-0812">Transmembrane</keyword>
<feature type="transmembrane region" description="Helical" evidence="5">
    <location>
        <begin position="99"/>
        <end position="120"/>
    </location>
</feature>
<reference evidence="6" key="1">
    <citation type="submission" date="2019-08" db="EMBL/GenBank/DDBJ databases">
        <authorList>
            <person name="Kucharzyk K."/>
            <person name="Murdoch R.W."/>
            <person name="Higgins S."/>
            <person name="Loffler F."/>
        </authorList>
    </citation>
    <scope>NUCLEOTIDE SEQUENCE</scope>
</reference>
<evidence type="ECO:0000256" key="4">
    <source>
        <dbReference type="ARBA" id="ARBA00023136"/>
    </source>
</evidence>
<dbReference type="PANTHER" id="PTHR43359">
    <property type="entry name" value="FORMATE HYDROGENLYASE SUBUNIT 4"/>
    <property type="match status" value="1"/>
</dbReference>
<feature type="transmembrane region" description="Helical" evidence="5">
    <location>
        <begin position="16"/>
        <end position="36"/>
    </location>
</feature>